<dbReference type="InterPro" id="IPR000182">
    <property type="entry name" value="GNAT_dom"/>
</dbReference>
<dbReference type="GO" id="GO:0016747">
    <property type="term" value="F:acyltransferase activity, transferring groups other than amino-acyl groups"/>
    <property type="evidence" value="ECO:0007669"/>
    <property type="project" value="InterPro"/>
</dbReference>
<dbReference type="Pfam" id="PF13508">
    <property type="entry name" value="Acetyltransf_7"/>
    <property type="match status" value="1"/>
</dbReference>
<protein>
    <submittedName>
        <fullName evidence="2">GNAT family N-acetyltransferase</fullName>
    </submittedName>
</protein>
<comment type="caution">
    <text evidence="2">The sequence shown here is derived from an EMBL/GenBank/DDBJ whole genome shotgun (WGS) entry which is preliminary data.</text>
</comment>
<sequence length="141" mass="16220">MYQITEDAGGIEVDKQAVLTGLQAYNYSKLPEAIRDNYQQINLYVRDAEGVIRGGLLSSYRWDYVEVHILWLDDSLRYGGYGSKLLNIIDAKARELNCKLIKLDTFSFQALDFYKKNGFQVYGQIDDVAGGNTHYYLMKRL</sequence>
<accession>A0A6G3ZXX1</accession>
<dbReference type="RefSeq" id="WP_163947311.1">
    <property type="nucleotide sequence ID" value="NZ_JAAIKC010000004.1"/>
</dbReference>
<feature type="domain" description="N-acetyltransferase" evidence="1">
    <location>
        <begin position="1"/>
        <end position="141"/>
    </location>
</feature>
<keyword evidence="2" id="KW-0808">Transferase</keyword>
<evidence type="ECO:0000259" key="1">
    <source>
        <dbReference type="PROSITE" id="PS51186"/>
    </source>
</evidence>
<proteinExistence type="predicted"/>
<gene>
    <name evidence="2" type="ORF">GK047_13725</name>
</gene>
<dbReference type="EMBL" id="JAAIKC010000004">
    <property type="protein sequence ID" value="NEW07066.1"/>
    <property type="molecule type" value="Genomic_DNA"/>
</dbReference>
<organism evidence="2">
    <name type="scientific">Paenibacillus sp. SYP-B3998</name>
    <dbReference type="NCBI Taxonomy" id="2678564"/>
    <lineage>
        <taxon>Bacteria</taxon>
        <taxon>Bacillati</taxon>
        <taxon>Bacillota</taxon>
        <taxon>Bacilli</taxon>
        <taxon>Bacillales</taxon>
        <taxon>Paenibacillaceae</taxon>
        <taxon>Paenibacillus</taxon>
    </lineage>
</organism>
<dbReference type="AlphaFoldDB" id="A0A6G3ZXX1"/>
<evidence type="ECO:0000313" key="2">
    <source>
        <dbReference type="EMBL" id="NEW07066.1"/>
    </source>
</evidence>
<dbReference type="InterPro" id="IPR016181">
    <property type="entry name" value="Acyl_CoA_acyltransferase"/>
</dbReference>
<dbReference type="SUPFAM" id="SSF55729">
    <property type="entry name" value="Acyl-CoA N-acyltransferases (Nat)"/>
    <property type="match status" value="1"/>
</dbReference>
<name>A0A6G3ZXX1_9BACL</name>
<reference evidence="2" key="1">
    <citation type="submission" date="2020-02" db="EMBL/GenBank/DDBJ databases">
        <authorList>
            <person name="Shen X.-R."/>
            <person name="Zhang Y.-X."/>
        </authorList>
    </citation>
    <scope>NUCLEOTIDE SEQUENCE</scope>
    <source>
        <strain evidence="2">SYP-B3998</strain>
    </source>
</reference>
<dbReference type="Gene3D" id="3.40.630.30">
    <property type="match status" value="1"/>
</dbReference>
<dbReference type="PROSITE" id="PS51186">
    <property type="entry name" value="GNAT"/>
    <property type="match status" value="1"/>
</dbReference>